<evidence type="ECO:0000313" key="10">
    <source>
        <dbReference type="Proteomes" id="UP000193404"/>
    </source>
</evidence>
<feature type="transmembrane region" description="Helical" evidence="7">
    <location>
        <begin position="159"/>
        <end position="178"/>
    </location>
</feature>
<feature type="transmembrane region" description="Helical" evidence="7">
    <location>
        <begin position="240"/>
        <end position="261"/>
    </location>
</feature>
<dbReference type="Pfam" id="PF00037">
    <property type="entry name" value="Fer4"/>
    <property type="match status" value="1"/>
</dbReference>
<dbReference type="InterPro" id="IPR051684">
    <property type="entry name" value="Electron_Trans/Redox"/>
</dbReference>
<evidence type="ECO:0000256" key="3">
    <source>
        <dbReference type="ARBA" id="ARBA00022723"/>
    </source>
</evidence>
<dbReference type="GeneID" id="41589708"/>
<keyword evidence="1" id="KW-0813">Transport</keyword>
<organism evidence="9 10">
    <name type="scientific">Acidianus manzaensis</name>
    <dbReference type="NCBI Taxonomy" id="282676"/>
    <lineage>
        <taxon>Archaea</taxon>
        <taxon>Thermoproteota</taxon>
        <taxon>Thermoprotei</taxon>
        <taxon>Sulfolobales</taxon>
        <taxon>Sulfolobaceae</taxon>
        <taxon>Acidianus</taxon>
    </lineage>
</organism>
<dbReference type="InterPro" id="IPR017896">
    <property type="entry name" value="4Fe4S_Fe-S-bd"/>
</dbReference>
<feature type="transmembrane region" description="Helical" evidence="7">
    <location>
        <begin position="65"/>
        <end position="84"/>
    </location>
</feature>
<feature type="transmembrane region" description="Helical" evidence="7">
    <location>
        <begin position="184"/>
        <end position="203"/>
    </location>
</feature>
<feature type="transmembrane region" description="Helical" evidence="7">
    <location>
        <begin position="404"/>
        <end position="425"/>
    </location>
</feature>
<dbReference type="PROSITE" id="PS00198">
    <property type="entry name" value="4FE4S_FER_1"/>
    <property type="match status" value="1"/>
</dbReference>
<dbReference type="InterPro" id="IPR017900">
    <property type="entry name" value="4Fe4S_Fe_S_CS"/>
</dbReference>
<keyword evidence="5" id="KW-0408">Iron</keyword>
<feature type="transmembrane region" description="Helical" evidence="7">
    <location>
        <begin position="96"/>
        <end position="114"/>
    </location>
</feature>
<feature type="domain" description="4Fe-4S ferredoxin-type" evidence="8">
    <location>
        <begin position="618"/>
        <end position="647"/>
    </location>
</feature>
<evidence type="ECO:0000256" key="7">
    <source>
        <dbReference type="SAM" id="Phobius"/>
    </source>
</evidence>
<evidence type="ECO:0000256" key="4">
    <source>
        <dbReference type="ARBA" id="ARBA00022982"/>
    </source>
</evidence>
<protein>
    <submittedName>
        <fullName evidence="9">4Fe-4S ferredoxin</fullName>
    </submittedName>
</protein>
<dbReference type="PROSITE" id="PS51379">
    <property type="entry name" value="4FE4S_FER_2"/>
    <property type="match status" value="1"/>
</dbReference>
<reference evidence="9 10" key="1">
    <citation type="submission" date="2017-03" db="EMBL/GenBank/DDBJ databases">
        <title>Sulfur activation and transportation mechanism of thermophilic Archaea Acidianus manzaensis YN-25.</title>
        <authorList>
            <person name="Ma Y."/>
            <person name="Yang Y."/>
            <person name="Xia J."/>
        </authorList>
    </citation>
    <scope>NUCLEOTIDE SEQUENCE [LARGE SCALE GENOMIC DNA]</scope>
    <source>
        <strain evidence="9 10">YN-25</strain>
    </source>
</reference>
<feature type="transmembrane region" description="Helical" evidence="7">
    <location>
        <begin position="539"/>
        <end position="559"/>
    </location>
</feature>
<dbReference type="PANTHER" id="PTHR30176:SF3">
    <property type="entry name" value="FERREDOXIN-TYPE PROTEIN NAPH"/>
    <property type="match status" value="1"/>
</dbReference>
<dbReference type="GO" id="GO:0005886">
    <property type="term" value="C:plasma membrane"/>
    <property type="evidence" value="ECO:0007669"/>
    <property type="project" value="TreeGrafter"/>
</dbReference>
<evidence type="ECO:0000313" key="9">
    <source>
        <dbReference type="EMBL" id="ARM74969.1"/>
    </source>
</evidence>
<feature type="transmembrane region" description="Helical" evidence="7">
    <location>
        <begin position="36"/>
        <end position="59"/>
    </location>
</feature>
<dbReference type="EMBL" id="CP020477">
    <property type="protein sequence ID" value="ARM74969.1"/>
    <property type="molecule type" value="Genomic_DNA"/>
</dbReference>
<keyword evidence="4" id="KW-0249">Electron transport</keyword>
<feature type="transmembrane region" description="Helical" evidence="7">
    <location>
        <begin position="359"/>
        <end position="383"/>
    </location>
</feature>
<dbReference type="GO" id="GO:0051539">
    <property type="term" value="F:4 iron, 4 sulfur cluster binding"/>
    <property type="evidence" value="ECO:0007669"/>
    <property type="project" value="UniProtKB-KW"/>
</dbReference>
<evidence type="ECO:0000256" key="6">
    <source>
        <dbReference type="ARBA" id="ARBA00023014"/>
    </source>
</evidence>
<keyword evidence="10" id="KW-1185">Reference proteome</keyword>
<dbReference type="AlphaFoldDB" id="A0A1W6JXJ0"/>
<evidence type="ECO:0000259" key="8">
    <source>
        <dbReference type="PROSITE" id="PS51379"/>
    </source>
</evidence>
<dbReference type="GO" id="GO:0046872">
    <property type="term" value="F:metal ion binding"/>
    <property type="evidence" value="ECO:0007669"/>
    <property type="project" value="UniProtKB-KW"/>
</dbReference>
<keyword evidence="6" id="KW-0411">Iron-sulfur</keyword>
<name>A0A1W6JXJ0_9CREN</name>
<feature type="transmembrane region" description="Helical" evidence="7">
    <location>
        <begin position="500"/>
        <end position="523"/>
    </location>
</feature>
<dbReference type="OrthoDB" id="2837at2157"/>
<evidence type="ECO:0000256" key="1">
    <source>
        <dbReference type="ARBA" id="ARBA00022448"/>
    </source>
</evidence>
<feature type="transmembrane region" description="Helical" evidence="7">
    <location>
        <begin position="215"/>
        <end position="234"/>
    </location>
</feature>
<accession>A0A1W6JXJ0</accession>
<dbReference type="Proteomes" id="UP000193404">
    <property type="component" value="Chromosome"/>
</dbReference>
<feature type="transmembrane region" description="Helical" evidence="7">
    <location>
        <begin position="6"/>
        <end position="27"/>
    </location>
</feature>
<feature type="transmembrane region" description="Helical" evidence="7">
    <location>
        <begin position="134"/>
        <end position="152"/>
    </location>
</feature>
<proteinExistence type="predicted"/>
<gene>
    <name evidence="9" type="ORF">B6F84_02275</name>
</gene>
<keyword evidence="7" id="KW-0472">Membrane</keyword>
<dbReference type="KEGG" id="aman:B6F84_02275"/>
<keyword evidence="3" id="KW-0479">Metal-binding</keyword>
<dbReference type="GO" id="GO:0016491">
    <property type="term" value="F:oxidoreductase activity"/>
    <property type="evidence" value="ECO:0007669"/>
    <property type="project" value="UniProtKB-ARBA"/>
</dbReference>
<keyword evidence="2" id="KW-0004">4Fe-4S</keyword>
<keyword evidence="7" id="KW-1133">Transmembrane helix</keyword>
<evidence type="ECO:0000256" key="2">
    <source>
        <dbReference type="ARBA" id="ARBA00022485"/>
    </source>
</evidence>
<dbReference type="SUPFAM" id="SSF54862">
    <property type="entry name" value="4Fe-4S ferredoxins"/>
    <property type="match status" value="1"/>
</dbReference>
<feature type="transmembrane region" description="Helical" evidence="7">
    <location>
        <begin position="445"/>
        <end position="466"/>
    </location>
</feature>
<dbReference type="RefSeq" id="WP_148690724.1">
    <property type="nucleotide sequence ID" value="NZ_CP020477.1"/>
</dbReference>
<dbReference type="STRING" id="282676.B6F84_02275"/>
<evidence type="ECO:0000256" key="5">
    <source>
        <dbReference type="ARBA" id="ARBA00023004"/>
    </source>
</evidence>
<dbReference type="Gene3D" id="3.30.70.20">
    <property type="match status" value="1"/>
</dbReference>
<dbReference type="PANTHER" id="PTHR30176">
    <property type="entry name" value="FERREDOXIN-TYPE PROTEIN NAPH"/>
    <property type="match status" value="1"/>
</dbReference>
<sequence length="660" mass="75053">MNSLQLVIIVYIVGMMIADFTILYYLLRSSIVSRRAVLFVSSILLYMATEAADIGYILFYHGSILIEPITLIIASLPILLSLLVKDYKTHWREDKTSSITLSITIVLDELAMGYSFSSAFGPHINPLLSSVSNIAFGIMMMADAIFFLALAPVKKIEEISLFTFAVSMAFMPNIFIQFSAYAELMASLLASIIMIINIITLYLIQSKKLTFNAQLTSISLGLLDFLMMLGLSIYATSKDLYMISLAMIISMFWYFILILYSFNRKKIQMSLKYPLTFVILINLAELTMGFGESTMGFEITNGLWAPMGVKIMHHMMIMSGIHMLIWSPLSNSFWWIFPTNPWTMTTIAFKQAIMKSHNIIFASFWGSYMLIMMTTMMPFYVVMMGAEMSYLVYERFKSSKQLKVRAWSLAILVGIPIFVWILPYYTPTYIFGMSDMLSDINPSFSVSLLSFGISIIAIVIASSLFGRRAYCNLVCMSAHMWINTYYDQFKPKKSTKIWESLRWIILGIMILVFIYSSLIFLGIEKNPVIEGIQISLLDFYGMFTLSYIWWFFFFLTPIFGTYSCARQGWCGFGTFTGLFNKILFKIEANSIDTCKECTTVNCEKSCPIKIPIKADILSNGYSNRIACVGCGDCVEACPYNNLKIIDITSYFRRSGKAFTS</sequence>
<keyword evidence="7" id="KW-0812">Transmembrane</keyword>